<comment type="caution">
    <text evidence="1">The sequence shown here is derived from an EMBL/GenBank/DDBJ whole genome shotgun (WGS) entry which is preliminary data.</text>
</comment>
<dbReference type="SUPFAM" id="SSF52777">
    <property type="entry name" value="CoA-dependent acyltransferases"/>
    <property type="match status" value="1"/>
</dbReference>
<proteinExistence type="predicted"/>
<gene>
    <name evidence="1" type="ORF">FYJ45_23415</name>
</gene>
<protein>
    <recommendedName>
        <fullName evidence="3">Condensation domain-containing protein</fullName>
    </recommendedName>
</protein>
<sequence>MEKQPNRIPCESLDFVEASHRHRVYPLMYCHMEIIGHLDIERLKQSVSLSSEIVPEILCAYDFKKNCFVDLGYTANDVVRYTAENMTSVLQQDLDSHPQFQIFIISQRNHELVIAVMSHILADGEGFLQYLYLLAALYNGKRLNKNIENHRDISPLLKNIHVLAPTEQAKRHKHLSISPLRPAETGNQFLCLTSQISSCDMELIHQKARASGTTMNDVFMTAYARVIAQLQNINTVILPCPADLRRFYPELDTLTIANMTGIYRRITVEIPPGCSFGMTLQQVHIELALQKSRYRCFVGIKALDRIFHKAPRLLLGQAVKATYRLTPVSYTNFGIISHEKLCFTDCTIQNCFLTGTYRLPPDFQLTISTFKNRCTLNCTLQGSADGEKAGQYILELIKQEVLNWIA</sequence>
<dbReference type="RefSeq" id="WP_154467450.1">
    <property type="nucleotide sequence ID" value="NZ_VUMI01000055.1"/>
</dbReference>
<dbReference type="EMBL" id="VUMI01000055">
    <property type="protein sequence ID" value="MSS91077.1"/>
    <property type="molecule type" value="Genomic_DNA"/>
</dbReference>
<reference evidence="1 2" key="1">
    <citation type="submission" date="2019-08" db="EMBL/GenBank/DDBJ databases">
        <title>In-depth cultivation of the pig gut microbiome towards novel bacterial diversity and tailored functional studies.</title>
        <authorList>
            <person name="Wylensek D."/>
            <person name="Hitch T.C.A."/>
            <person name="Clavel T."/>
        </authorList>
    </citation>
    <scope>NUCLEOTIDE SEQUENCE [LARGE SCALE GENOMIC DNA]</scope>
    <source>
        <strain evidence="1 2">WCA-389-WT-23B</strain>
    </source>
</reference>
<dbReference type="Gene3D" id="3.30.559.30">
    <property type="entry name" value="Nonribosomal peptide synthetase, condensation domain"/>
    <property type="match status" value="1"/>
</dbReference>
<organism evidence="1 2">
    <name type="scientific">Eisenbergiella porci</name>
    <dbReference type="NCBI Taxonomy" id="2652274"/>
    <lineage>
        <taxon>Bacteria</taxon>
        <taxon>Bacillati</taxon>
        <taxon>Bacillota</taxon>
        <taxon>Clostridia</taxon>
        <taxon>Lachnospirales</taxon>
        <taxon>Lachnospiraceae</taxon>
        <taxon>Eisenbergiella</taxon>
    </lineage>
</organism>
<evidence type="ECO:0000313" key="2">
    <source>
        <dbReference type="Proteomes" id="UP000436047"/>
    </source>
</evidence>
<accession>A0A6N7WKP8</accession>
<dbReference type="AlphaFoldDB" id="A0A6N7WKP8"/>
<evidence type="ECO:0008006" key="3">
    <source>
        <dbReference type="Google" id="ProtNLM"/>
    </source>
</evidence>
<dbReference type="GeneID" id="86055964"/>
<name>A0A6N7WKP8_9FIRM</name>
<keyword evidence="2" id="KW-1185">Reference proteome</keyword>
<evidence type="ECO:0000313" key="1">
    <source>
        <dbReference type="EMBL" id="MSS91077.1"/>
    </source>
</evidence>
<dbReference type="Proteomes" id="UP000436047">
    <property type="component" value="Unassembled WGS sequence"/>
</dbReference>